<dbReference type="InterPro" id="IPR013792">
    <property type="entry name" value="RNA3'P_cycl/enolpyr_Trfase_a/b"/>
</dbReference>
<sequence length="428" mass="46051">MSEYVIQGSGGFSGSVRISGNKNAALPCLAASLLTDGTVTISNLPMIQDVRVMMRLLEELGSEVVPMGDGSCHIHSDIHFSGLTPSLVDSVRGSILFAGPLLARGVSLVIPPPGGDVIGLRRLDSHFTGLSALGVECTVRPDGNLEMKPHGRLKAADIFLDEASVTATENVIMASSLADGVSTIYNAACEPHVQNLCHMLVAMGCPIEGIGSNHLTVHGQDSLSGCRHSLCFDYMECGSFIGLAACTHSSLTLTNVDVSQLRPIENGFLKLGIRFEKGEDSIHVPREQERRIVRTYSGLTDKLDDGPWPGFPADLLSIMCVTASQMEGSILIHEKMFESRMFFIDYLIRMGADIILCDPHRAVVRGRSILKGRHVISPDVRAGMALVVAALSAEGESVISNIEQIERGYDHLLDKLVAIGASIRRNEH</sequence>
<feature type="binding site" evidence="12">
    <location>
        <position position="314"/>
    </location>
    <ligand>
        <name>UDP-N-acetyl-alpha-D-glucosamine</name>
        <dbReference type="ChEBI" id="CHEBI:57705"/>
    </ligand>
</feature>
<dbReference type="NCBIfam" id="NF006873">
    <property type="entry name" value="PRK09369.1"/>
    <property type="match status" value="1"/>
</dbReference>
<keyword evidence="5 12" id="KW-0808">Transferase</keyword>
<feature type="binding site" evidence="12">
    <location>
        <position position="92"/>
    </location>
    <ligand>
        <name>UDP-N-acetyl-alpha-D-glucosamine</name>
        <dbReference type="ChEBI" id="CHEBI:57705"/>
    </ligand>
</feature>
<dbReference type="EMBL" id="JADIMU010000028">
    <property type="protein sequence ID" value="MBO8442993.1"/>
    <property type="molecule type" value="Genomic_DNA"/>
</dbReference>
<dbReference type="InterPro" id="IPR001986">
    <property type="entry name" value="Enolpyruvate_Tfrase_dom"/>
</dbReference>
<evidence type="ECO:0000313" key="14">
    <source>
        <dbReference type="EMBL" id="MBO8442993.1"/>
    </source>
</evidence>
<dbReference type="AlphaFoldDB" id="A0A9D9E8J1"/>
<feature type="binding site" evidence="12">
    <location>
        <begin position="22"/>
        <end position="23"/>
    </location>
    <ligand>
        <name>phosphoenolpyruvate</name>
        <dbReference type="ChEBI" id="CHEBI:58702"/>
    </ligand>
</feature>
<dbReference type="NCBIfam" id="TIGR01072">
    <property type="entry name" value="murA"/>
    <property type="match status" value="1"/>
</dbReference>
<comment type="similarity">
    <text evidence="10 12">Belongs to the EPSP synthase family. MurA subfamily.</text>
</comment>
<evidence type="ECO:0000256" key="10">
    <source>
        <dbReference type="ARBA" id="ARBA00038367"/>
    </source>
</evidence>
<dbReference type="CDD" id="cd01555">
    <property type="entry name" value="UdpNAET"/>
    <property type="match status" value="1"/>
</dbReference>
<evidence type="ECO:0000313" key="15">
    <source>
        <dbReference type="Proteomes" id="UP000823633"/>
    </source>
</evidence>
<dbReference type="GO" id="GO:0008760">
    <property type="term" value="F:UDP-N-acetylglucosamine 1-carboxyvinyltransferase activity"/>
    <property type="evidence" value="ECO:0007669"/>
    <property type="project" value="UniProtKB-UniRule"/>
</dbReference>
<evidence type="ECO:0000256" key="2">
    <source>
        <dbReference type="ARBA" id="ARBA00004752"/>
    </source>
</evidence>
<dbReference type="GO" id="GO:0019277">
    <property type="term" value="P:UDP-N-acetylgalactosamine biosynthetic process"/>
    <property type="evidence" value="ECO:0007669"/>
    <property type="project" value="InterPro"/>
</dbReference>
<feature type="binding site" evidence="12">
    <location>
        <position position="336"/>
    </location>
    <ligand>
        <name>UDP-N-acetyl-alpha-D-glucosamine</name>
        <dbReference type="ChEBI" id="CHEBI:57705"/>
    </ligand>
</feature>
<evidence type="ECO:0000256" key="3">
    <source>
        <dbReference type="ARBA" id="ARBA00022490"/>
    </source>
</evidence>
<keyword evidence="6 12" id="KW-0133">Cell shape</keyword>
<protein>
    <recommendedName>
        <fullName evidence="12">UDP-N-acetylglucosamine 1-carboxyvinyltransferase</fullName>
        <ecNumber evidence="12">2.5.1.7</ecNumber>
    </recommendedName>
    <alternativeName>
        <fullName evidence="12">Enoylpyruvate transferase</fullName>
    </alternativeName>
    <alternativeName>
        <fullName evidence="12">UDP-N-acetylglucosamine enolpyruvyl transferase</fullName>
        <shortName evidence="12">EPT</shortName>
    </alternativeName>
</protein>
<evidence type="ECO:0000256" key="12">
    <source>
        <dbReference type="HAMAP-Rule" id="MF_00111"/>
    </source>
</evidence>
<dbReference type="PANTHER" id="PTHR43783:SF1">
    <property type="entry name" value="UDP-N-ACETYLGLUCOSAMINE 1-CARBOXYVINYLTRANSFERASE"/>
    <property type="match status" value="1"/>
</dbReference>
<reference evidence="14" key="1">
    <citation type="submission" date="2020-10" db="EMBL/GenBank/DDBJ databases">
        <authorList>
            <person name="Gilroy R."/>
        </authorList>
    </citation>
    <scope>NUCLEOTIDE SEQUENCE</scope>
    <source>
        <strain evidence="14">11167</strain>
    </source>
</reference>
<keyword evidence="7 12" id="KW-0573">Peptidoglycan synthesis</keyword>
<evidence type="ECO:0000256" key="5">
    <source>
        <dbReference type="ARBA" id="ARBA00022679"/>
    </source>
</evidence>
<dbReference type="Pfam" id="PF00275">
    <property type="entry name" value="EPSP_synthase"/>
    <property type="match status" value="1"/>
</dbReference>
<keyword evidence="9 12" id="KW-0961">Cell wall biogenesis/degradation</keyword>
<dbReference type="GO" id="GO:0071555">
    <property type="term" value="P:cell wall organization"/>
    <property type="evidence" value="ECO:0007669"/>
    <property type="project" value="UniProtKB-KW"/>
</dbReference>
<dbReference type="GO" id="GO:0051301">
    <property type="term" value="P:cell division"/>
    <property type="evidence" value="ECO:0007669"/>
    <property type="project" value="UniProtKB-KW"/>
</dbReference>
<organism evidence="14 15">
    <name type="scientific">Candidatus Aphodenecus pullistercoris</name>
    <dbReference type="NCBI Taxonomy" id="2840669"/>
    <lineage>
        <taxon>Bacteria</taxon>
        <taxon>Pseudomonadati</taxon>
        <taxon>Spirochaetota</taxon>
        <taxon>Spirochaetia</taxon>
        <taxon>Spirochaetales</taxon>
        <taxon>Candidatus Aphodenecus</taxon>
    </lineage>
</organism>
<keyword evidence="8 12" id="KW-0131">Cell cycle</keyword>
<dbReference type="SUPFAM" id="SSF55205">
    <property type="entry name" value="EPT/RTPC-like"/>
    <property type="match status" value="1"/>
</dbReference>
<proteinExistence type="inferred from homology"/>
<dbReference type="GO" id="GO:0009252">
    <property type="term" value="P:peptidoglycan biosynthetic process"/>
    <property type="evidence" value="ECO:0007669"/>
    <property type="project" value="UniProtKB-UniRule"/>
</dbReference>
<dbReference type="EC" id="2.5.1.7" evidence="12"/>
<comment type="caution">
    <text evidence="12">Lacks conserved residue(s) required for the propagation of feature annotation.</text>
</comment>
<evidence type="ECO:0000256" key="6">
    <source>
        <dbReference type="ARBA" id="ARBA00022960"/>
    </source>
</evidence>
<evidence type="ECO:0000256" key="8">
    <source>
        <dbReference type="ARBA" id="ARBA00023306"/>
    </source>
</evidence>
<evidence type="ECO:0000256" key="7">
    <source>
        <dbReference type="ARBA" id="ARBA00022984"/>
    </source>
</evidence>
<evidence type="ECO:0000259" key="13">
    <source>
        <dbReference type="Pfam" id="PF00275"/>
    </source>
</evidence>
<dbReference type="InterPro" id="IPR050068">
    <property type="entry name" value="MurA_subfamily"/>
</dbReference>
<dbReference type="InterPro" id="IPR005750">
    <property type="entry name" value="UDP_GlcNAc_COvinyl_MurA"/>
</dbReference>
<evidence type="ECO:0000256" key="4">
    <source>
        <dbReference type="ARBA" id="ARBA00022618"/>
    </source>
</evidence>
<dbReference type="Proteomes" id="UP000823633">
    <property type="component" value="Unassembled WGS sequence"/>
</dbReference>
<keyword evidence="4 12" id="KW-0132">Cell division</keyword>
<comment type="catalytic activity">
    <reaction evidence="11 12">
        <text>phosphoenolpyruvate + UDP-N-acetyl-alpha-D-glucosamine = UDP-N-acetyl-3-O-(1-carboxyvinyl)-alpha-D-glucosamine + phosphate</text>
        <dbReference type="Rhea" id="RHEA:18681"/>
        <dbReference type="ChEBI" id="CHEBI:43474"/>
        <dbReference type="ChEBI" id="CHEBI:57705"/>
        <dbReference type="ChEBI" id="CHEBI:58702"/>
        <dbReference type="ChEBI" id="CHEBI:68483"/>
        <dbReference type="EC" id="2.5.1.7"/>
    </reaction>
</comment>
<comment type="caution">
    <text evidence="14">The sequence shown here is derived from an EMBL/GenBank/DDBJ whole genome shotgun (WGS) entry which is preliminary data.</text>
</comment>
<gene>
    <name evidence="12 14" type="primary">murA</name>
    <name evidence="14" type="ORF">IAC42_04465</name>
</gene>
<dbReference type="InterPro" id="IPR036968">
    <property type="entry name" value="Enolpyruvate_Tfrase_sf"/>
</dbReference>
<evidence type="ECO:0000256" key="1">
    <source>
        <dbReference type="ARBA" id="ARBA00004496"/>
    </source>
</evidence>
<feature type="active site" description="Proton donor" evidence="12">
    <location>
        <position position="116"/>
    </location>
</feature>
<name>A0A9D9E8J1_9SPIR</name>
<dbReference type="HAMAP" id="MF_00111">
    <property type="entry name" value="MurA"/>
    <property type="match status" value="1"/>
</dbReference>
<evidence type="ECO:0000256" key="9">
    <source>
        <dbReference type="ARBA" id="ARBA00023316"/>
    </source>
</evidence>
<feature type="domain" description="Enolpyruvate transferase" evidence="13">
    <location>
        <begin position="7"/>
        <end position="416"/>
    </location>
</feature>
<reference evidence="14" key="2">
    <citation type="journal article" date="2021" name="PeerJ">
        <title>Extensive microbial diversity within the chicken gut microbiome revealed by metagenomics and culture.</title>
        <authorList>
            <person name="Gilroy R."/>
            <person name="Ravi A."/>
            <person name="Getino M."/>
            <person name="Pursley I."/>
            <person name="Horton D.L."/>
            <person name="Alikhan N.F."/>
            <person name="Baker D."/>
            <person name="Gharbi K."/>
            <person name="Hall N."/>
            <person name="Watson M."/>
            <person name="Adriaenssens E.M."/>
            <person name="Foster-Nyarko E."/>
            <person name="Jarju S."/>
            <person name="Secka A."/>
            <person name="Antonio M."/>
            <person name="Oren A."/>
            <person name="Chaudhuri R.R."/>
            <person name="La Ragione R."/>
            <person name="Hildebrand F."/>
            <person name="Pallen M.J."/>
        </authorList>
    </citation>
    <scope>NUCLEOTIDE SEQUENCE</scope>
    <source>
        <strain evidence="14">11167</strain>
    </source>
</reference>
<dbReference type="PANTHER" id="PTHR43783">
    <property type="entry name" value="UDP-N-ACETYLGLUCOSAMINE 1-CARBOXYVINYLTRANSFERASE"/>
    <property type="match status" value="1"/>
</dbReference>
<accession>A0A9D9E8J1</accession>
<comment type="subcellular location">
    <subcellularLocation>
        <location evidence="1 12">Cytoplasm</location>
    </subcellularLocation>
</comment>
<evidence type="ECO:0000256" key="11">
    <source>
        <dbReference type="ARBA" id="ARBA00047527"/>
    </source>
</evidence>
<dbReference type="Gene3D" id="3.65.10.10">
    <property type="entry name" value="Enolpyruvate transferase domain"/>
    <property type="match status" value="2"/>
</dbReference>
<comment type="pathway">
    <text evidence="2 12">Cell wall biogenesis; peptidoglycan biosynthesis.</text>
</comment>
<dbReference type="GO" id="GO:0005737">
    <property type="term" value="C:cytoplasm"/>
    <property type="evidence" value="ECO:0007669"/>
    <property type="project" value="UniProtKB-SubCell"/>
</dbReference>
<keyword evidence="3 12" id="KW-0963">Cytoplasm</keyword>
<comment type="function">
    <text evidence="12">Cell wall formation. Adds enolpyruvyl to UDP-N-acetylglucosamine.</text>
</comment>
<dbReference type="GO" id="GO:0008360">
    <property type="term" value="P:regulation of cell shape"/>
    <property type="evidence" value="ECO:0007669"/>
    <property type="project" value="UniProtKB-KW"/>
</dbReference>